<dbReference type="AlphaFoldDB" id="A0A482EAC8"/>
<accession>A0A482EAC8</accession>
<geneLocation type="mitochondrion" evidence="2"/>
<sequence>MDCSNLEPRMYTRTIKKEQKNYFGYEFNTFTFRSFNWLHEMFYKNGKKVISPNIEKYITPLALAIFIMDDGGWTKSGVRISTNNFKLEEVQLLAEIFKRKYNLDCTIQKIETIGQYSLYIKSSSMPSLRNLILPYLHPSMYYKLGL</sequence>
<evidence type="ECO:0000259" key="1">
    <source>
        <dbReference type="Pfam" id="PF03161"/>
    </source>
</evidence>
<dbReference type="SUPFAM" id="SSF55608">
    <property type="entry name" value="Homing endonucleases"/>
    <property type="match status" value="1"/>
</dbReference>
<protein>
    <recommendedName>
        <fullName evidence="1">Homing endonuclease LAGLIDADG domain-containing protein</fullName>
    </recommendedName>
</protein>
<keyword evidence="2" id="KW-0496">Mitochondrion</keyword>
<gene>
    <name evidence="2" type="primary">orf146</name>
</gene>
<feature type="domain" description="Homing endonuclease LAGLIDADG" evidence="1">
    <location>
        <begin position="16"/>
        <end position="128"/>
    </location>
</feature>
<dbReference type="GO" id="GO:0004519">
    <property type="term" value="F:endonuclease activity"/>
    <property type="evidence" value="ECO:0007669"/>
    <property type="project" value="InterPro"/>
</dbReference>
<evidence type="ECO:0000313" key="2">
    <source>
        <dbReference type="EMBL" id="QBM31601.1"/>
    </source>
</evidence>
<proteinExistence type="predicted"/>
<dbReference type="EMBL" id="MK633967">
    <property type="protein sequence ID" value="QBM31601.1"/>
    <property type="molecule type" value="Genomic_DNA"/>
</dbReference>
<dbReference type="InterPro" id="IPR027434">
    <property type="entry name" value="Homing_endonucl"/>
</dbReference>
<dbReference type="Gene3D" id="3.10.28.10">
    <property type="entry name" value="Homing endonucleases"/>
    <property type="match status" value="2"/>
</dbReference>
<organism evidence="2">
    <name type="scientific">Arthrobotrys musiformis</name>
    <dbReference type="NCBI Taxonomy" id="47236"/>
    <lineage>
        <taxon>Eukaryota</taxon>
        <taxon>Fungi</taxon>
        <taxon>Dikarya</taxon>
        <taxon>Ascomycota</taxon>
        <taxon>Pezizomycotina</taxon>
        <taxon>Orbiliomycetes</taxon>
        <taxon>Orbiliales</taxon>
        <taxon>Orbiliaceae</taxon>
        <taxon>Arthrobotrys</taxon>
    </lineage>
</organism>
<reference evidence="2" key="1">
    <citation type="submission" date="2019-03" db="EMBL/GenBank/DDBJ databases">
        <authorList>
            <person name="Zhang Y.Q."/>
        </authorList>
    </citation>
    <scope>NUCLEOTIDE SEQUENCE</scope>
    <source>
        <strain evidence="2">YMF1.03753</strain>
    </source>
</reference>
<dbReference type="Pfam" id="PF03161">
    <property type="entry name" value="LAGLIDADG_2"/>
    <property type="match status" value="1"/>
</dbReference>
<name>A0A482EAC8_9PEZI</name>
<dbReference type="InterPro" id="IPR004860">
    <property type="entry name" value="LAGLIDADG_dom"/>
</dbReference>